<proteinExistence type="predicted"/>
<evidence type="ECO:0000313" key="4">
    <source>
        <dbReference type="Proteomes" id="UP000042738"/>
    </source>
</evidence>
<dbReference type="PROSITE" id="PS51708">
    <property type="entry name" value="CHAD"/>
    <property type="match status" value="1"/>
</dbReference>
<dbReference type="GO" id="GO:0046872">
    <property type="term" value="F:metal ion binding"/>
    <property type="evidence" value="ECO:0007669"/>
    <property type="project" value="TreeGrafter"/>
</dbReference>
<dbReference type="InterPro" id="IPR039013">
    <property type="entry name" value="YgiF"/>
</dbReference>
<sequence>MTVEIELKLIATPAAVTALPQQLVAWPNQHATPQKLTNIYFETADNFLRSQDMGLRIRGFDDNYEMTLKTAGKVLVGLHQRPEYNVSIATPVLALEQFPAGIWPLGCDLTALQQALQPLFRTDFMREKWVVTYGTSEIEVSLDQGEISAGELSEALCEIELELKQGHTADLLALANALAEHGGLRQGNLSKAARGYHLAQGNVAHERRQLRVLKPAAKSSVEQGMIASVELALSHWQYHEELWLGGDVQARRSVLEAIALIRQALVIFGGLVPRKASADLRARLTTLEPLLVDKTVQPQVLCYSAQYLQCKLALTSWLVTRAWRPFVGVKGQAKLDDSFKRFCDIMLGRSAAELKAAFNHTLNDDEYPEQLPRLTRHLLAFTLLSGAYPDEQTEPYLASWRELQLALAERRQSGYEASRKQALSHAPFWLNSAL</sequence>
<evidence type="ECO:0000259" key="2">
    <source>
        <dbReference type="PROSITE" id="PS51708"/>
    </source>
</evidence>
<organism evidence="3 4">
    <name type="scientific">Serratia symbiotica</name>
    <dbReference type="NCBI Taxonomy" id="138074"/>
    <lineage>
        <taxon>Bacteria</taxon>
        <taxon>Pseudomonadati</taxon>
        <taxon>Pseudomonadota</taxon>
        <taxon>Gammaproteobacteria</taxon>
        <taxon>Enterobacterales</taxon>
        <taxon>Yersiniaceae</taxon>
        <taxon>Serratia</taxon>
    </lineage>
</organism>
<dbReference type="SUPFAM" id="SSF55154">
    <property type="entry name" value="CYTH-like phosphatases"/>
    <property type="match status" value="1"/>
</dbReference>
<dbReference type="SMART" id="SM01118">
    <property type="entry name" value="CYTH"/>
    <property type="match status" value="1"/>
</dbReference>
<dbReference type="GeneID" id="93735432"/>
<evidence type="ECO:0000259" key="1">
    <source>
        <dbReference type="PROSITE" id="PS51707"/>
    </source>
</evidence>
<dbReference type="RefSeq" id="WP_040263350.1">
    <property type="nucleotide sequence ID" value="NZ_CP050855.1"/>
</dbReference>
<dbReference type="GO" id="GO:0050355">
    <property type="term" value="F:inorganic triphosphate phosphatase activity"/>
    <property type="evidence" value="ECO:0007669"/>
    <property type="project" value="InterPro"/>
</dbReference>
<dbReference type="STRING" id="138074.SYMBAF_100326"/>
<name>A0A068Z179_9GAMM</name>
<dbReference type="Pfam" id="PF05235">
    <property type="entry name" value="CHAD"/>
    <property type="match status" value="1"/>
</dbReference>
<accession>A0A068Z179</accession>
<reference evidence="3 4" key="1">
    <citation type="journal article" date="2014" name="Genome Announc.">
        <title>Whole-Genome Sequence of Serratia symbiotica Strain CWBI-2.3T, a Free-Living Symbiont of the Black Bean Aphid Aphis fabae.</title>
        <authorList>
            <person name="Foray V."/>
            <person name="Grigorescu A.S."/>
            <person name="Sabri A."/>
            <person name="Haubruge E."/>
            <person name="Lognay G."/>
            <person name="Francis F."/>
            <person name="Fauconnier M.L."/>
            <person name="Hance T."/>
            <person name="Thonart P."/>
        </authorList>
    </citation>
    <scope>NUCLEOTIDE SEQUENCE [LARGE SCALE GENOMIC DNA]</scope>
    <source>
        <strain evidence="3">CWBI-2.3</strain>
    </source>
</reference>
<dbReference type="Pfam" id="PF01928">
    <property type="entry name" value="CYTH"/>
    <property type="match status" value="1"/>
</dbReference>
<dbReference type="InterPro" id="IPR023577">
    <property type="entry name" value="CYTH_domain"/>
</dbReference>
<dbReference type="PANTHER" id="PTHR39569:SF1">
    <property type="entry name" value="INORGANIC TRIPHOSPHATASE"/>
    <property type="match status" value="1"/>
</dbReference>
<gene>
    <name evidence="3" type="ORF">SYMBAF_02700</name>
</gene>
<feature type="domain" description="CYTH" evidence="1">
    <location>
        <begin position="2"/>
        <end position="202"/>
    </location>
</feature>
<dbReference type="AlphaFoldDB" id="A0A068Z179"/>
<feature type="domain" description="CHAD" evidence="2">
    <location>
        <begin position="218"/>
        <end position="434"/>
    </location>
</feature>
<evidence type="ECO:0000313" key="3">
    <source>
        <dbReference type="EMBL" id="QLH62069.1"/>
    </source>
</evidence>
<dbReference type="CDD" id="cd07756">
    <property type="entry name" value="CYTH-like_Pase_CHAD"/>
    <property type="match status" value="1"/>
</dbReference>
<dbReference type="PANTHER" id="PTHR39569">
    <property type="entry name" value="INORGANIC TRIPHOSPHATASE"/>
    <property type="match status" value="1"/>
</dbReference>
<dbReference type="InterPro" id="IPR007899">
    <property type="entry name" value="CHAD_dom"/>
</dbReference>
<dbReference type="Gene3D" id="2.40.320.10">
    <property type="entry name" value="Hypothetical Protein Pfu-838710-001"/>
    <property type="match status" value="1"/>
</dbReference>
<dbReference type="EMBL" id="CP050855">
    <property type="protein sequence ID" value="QLH62069.1"/>
    <property type="molecule type" value="Genomic_DNA"/>
</dbReference>
<protein>
    <submittedName>
        <fullName evidence="3">Inorganic triphosphatase</fullName>
    </submittedName>
</protein>
<dbReference type="Proteomes" id="UP000042738">
    <property type="component" value="Chromosome"/>
</dbReference>
<dbReference type="InterPro" id="IPR033469">
    <property type="entry name" value="CYTH-like_dom_sf"/>
</dbReference>
<dbReference type="PROSITE" id="PS51707">
    <property type="entry name" value="CYTH"/>
    <property type="match status" value="1"/>
</dbReference>